<reference evidence="2" key="1">
    <citation type="submission" date="2023-04" db="EMBL/GenBank/DDBJ databases">
        <title>Ambrosiozyma monospora NBRC 1965.</title>
        <authorList>
            <person name="Ichikawa N."/>
            <person name="Sato H."/>
            <person name="Tonouchi N."/>
        </authorList>
    </citation>
    <scope>NUCLEOTIDE SEQUENCE</scope>
    <source>
        <strain evidence="2">NBRC 1965</strain>
    </source>
</reference>
<feature type="compositionally biased region" description="Pro residues" evidence="1">
    <location>
        <begin position="33"/>
        <end position="47"/>
    </location>
</feature>
<dbReference type="EMBL" id="BSXU01001053">
    <property type="protein sequence ID" value="GMG23231.1"/>
    <property type="molecule type" value="Genomic_DNA"/>
</dbReference>
<proteinExistence type="predicted"/>
<evidence type="ECO:0000313" key="3">
    <source>
        <dbReference type="Proteomes" id="UP001165063"/>
    </source>
</evidence>
<evidence type="ECO:0000256" key="1">
    <source>
        <dbReference type="SAM" id="MobiDB-lite"/>
    </source>
</evidence>
<protein>
    <submittedName>
        <fullName evidence="2">Unnamed protein product</fullName>
    </submittedName>
</protein>
<accession>A0A9W6YV47</accession>
<dbReference type="Proteomes" id="UP001165063">
    <property type="component" value="Unassembled WGS sequence"/>
</dbReference>
<keyword evidence="3" id="KW-1185">Reference proteome</keyword>
<dbReference type="AlphaFoldDB" id="A0A9W6YV47"/>
<name>A0A9W6YV47_AMBMO</name>
<comment type="caution">
    <text evidence="2">The sequence shown here is derived from an EMBL/GenBank/DDBJ whole genome shotgun (WGS) entry which is preliminary data.</text>
</comment>
<organism evidence="2 3">
    <name type="scientific">Ambrosiozyma monospora</name>
    <name type="common">Yeast</name>
    <name type="synonym">Endomycopsis monosporus</name>
    <dbReference type="NCBI Taxonomy" id="43982"/>
    <lineage>
        <taxon>Eukaryota</taxon>
        <taxon>Fungi</taxon>
        <taxon>Dikarya</taxon>
        <taxon>Ascomycota</taxon>
        <taxon>Saccharomycotina</taxon>
        <taxon>Pichiomycetes</taxon>
        <taxon>Pichiales</taxon>
        <taxon>Pichiaceae</taxon>
        <taxon>Ambrosiozyma</taxon>
    </lineage>
</organism>
<sequence length="78" mass="8240">MNPAAKTVPGQVPIPTSKMKRIDFIDQELSPTPDLPPLSPPNSPPCSPGLSPKSSNTIIITTTTISAASLLQMETKLE</sequence>
<gene>
    <name evidence="2" type="ORF">Amon01_000275400</name>
</gene>
<evidence type="ECO:0000313" key="2">
    <source>
        <dbReference type="EMBL" id="GMG23231.1"/>
    </source>
</evidence>
<feature type="region of interest" description="Disordered" evidence="1">
    <location>
        <begin position="28"/>
        <end position="55"/>
    </location>
</feature>